<dbReference type="SUPFAM" id="SSF54862">
    <property type="entry name" value="4Fe-4S ferredoxins"/>
    <property type="match status" value="1"/>
</dbReference>
<dbReference type="Gene3D" id="3.30.70.20">
    <property type="match status" value="2"/>
</dbReference>
<organism evidence="2 3">
    <name type="scientific">Methanosuratincola subterraneus</name>
    <dbReference type="NCBI Taxonomy" id="2593994"/>
    <lineage>
        <taxon>Archaea</taxon>
        <taxon>Thermoproteota</taxon>
        <taxon>Methanosuratincolia</taxon>
        <taxon>Candidatus Methanomethylicales</taxon>
        <taxon>Candidatus Methanomethylicaceae</taxon>
        <taxon>Candidatus Methanosuratincola (ex Vanwonterghem et al. 2016)</taxon>
    </lineage>
</organism>
<dbReference type="InterPro" id="IPR017900">
    <property type="entry name" value="4Fe4S_Fe_S_CS"/>
</dbReference>
<feature type="domain" description="4Fe-4S ferredoxin-type" evidence="1">
    <location>
        <begin position="85"/>
        <end position="115"/>
    </location>
</feature>
<dbReference type="InterPro" id="IPR017896">
    <property type="entry name" value="4Fe4S_Fe-S-bd"/>
</dbReference>
<evidence type="ECO:0000259" key="1">
    <source>
        <dbReference type="PROSITE" id="PS51379"/>
    </source>
</evidence>
<dbReference type="PROSITE" id="PS00198">
    <property type="entry name" value="4FE4S_FER_1"/>
    <property type="match status" value="3"/>
</dbReference>
<comment type="caution">
    <text evidence="2">The sequence shown here is derived from an EMBL/GenBank/DDBJ whole genome shotgun (WGS) entry which is preliminary data.</text>
</comment>
<dbReference type="EMBL" id="RXGA01000003">
    <property type="protein sequence ID" value="RWX72923.1"/>
    <property type="molecule type" value="Genomic_DNA"/>
</dbReference>
<dbReference type="GO" id="GO:0016491">
    <property type="term" value="F:oxidoreductase activity"/>
    <property type="evidence" value="ECO:0007669"/>
    <property type="project" value="UniProtKB-ARBA"/>
</dbReference>
<protein>
    <submittedName>
        <fullName evidence="2">Energy-converting hydrogenase B, subunit K</fullName>
    </submittedName>
</protein>
<dbReference type="PANTHER" id="PTHR43122">
    <property type="entry name" value="FERREDOXIN SUBUNIT OF PYRUVATE:FLAVODOXIN OXIDOREDUCTASE-RELATED"/>
    <property type="match status" value="1"/>
</dbReference>
<gene>
    <name evidence="2" type="ORF">Metus_0897</name>
</gene>
<evidence type="ECO:0000313" key="2">
    <source>
        <dbReference type="EMBL" id="RWX72923.1"/>
    </source>
</evidence>
<dbReference type="AlphaFoldDB" id="A0A3S3RBI5"/>
<dbReference type="PROSITE" id="PS51379">
    <property type="entry name" value="4FE4S_FER_2"/>
    <property type="match status" value="4"/>
</dbReference>
<accession>A0A3S3RBI5</accession>
<sequence length="151" mass="16675">MYFTTTDCNKCGKCWEVCPTDCIKHPDGLPFSCTTCGICASVCPTGAIRKNKFGGYYVDRSRCTLCGLCVKHCPFDFAKFVEDNVRGRHIKGICVRCGLCVKVCPMNARVDAIKLIKGPVDYQLLMEIATPEKIRELVEGKPIAAKAEAQK</sequence>
<proteinExistence type="predicted"/>
<evidence type="ECO:0000313" key="3">
    <source>
        <dbReference type="Proteomes" id="UP000288215"/>
    </source>
</evidence>
<feature type="domain" description="4Fe-4S ferredoxin-type" evidence="1">
    <location>
        <begin position="54"/>
        <end position="83"/>
    </location>
</feature>
<dbReference type="Pfam" id="PF12838">
    <property type="entry name" value="Fer4_7"/>
    <property type="match status" value="1"/>
</dbReference>
<reference evidence="2 3" key="1">
    <citation type="submission" date="2018-12" db="EMBL/GenBank/DDBJ databases">
        <title>The complete genome of the methanogenic archaea of the candidate phylum Verstraetearchaeota, obtained from the metagenome of underground thermal water.</title>
        <authorList>
            <person name="Kadnikov V.V."/>
            <person name="Mardanov A.V."/>
            <person name="Beletsky A.V."/>
            <person name="Karnachuk O.V."/>
            <person name="Ravin N.V."/>
        </authorList>
    </citation>
    <scope>NUCLEOTIDE SEQUENCE [LARGE SCALE GENOMIC DNA]</scope>
    <source>
        <strain evidence="2">Ch88</strain>
    </source>
</reference>
<dbReference type="Proteomes" id="UP000288215">
    <property type="component" value="Unassembled WGS sequence"/>
</dbReference>
<feature type="domain" description="4Fe-4S ferredoxin-type" evidence="1">
    <location>
        <begin position="33"/>
        <end position="53"/>
    </location>
</feature>
<dbReference type="PANTHER" id="PTHR43122:SF1">
    <property type="entry name" value="IRON-SULFUR-BINDING PROTEIN"/>
    <property type="match status" value="1"/>
</dbReference>
<dbReference type="Pfam" id="PF00037">
    <property type="entry name" value="Fer4"/>
    <property type="match status" value="2"/>
</dbReference>
<feature type="domain" description="4Fe-4S ferredoxin-type" evidence="1">
    <location>
        <begin position="1"/>
        <end position="28"/>
    </location>
</feature>
<name>A0A3S3RBI5_METS7</name>